<feature type="transmembrane region" description="Helical" evidence="1">
    <location>
        <begin position="139"/>
        <end position="157"/>
    </location>
</feature>
<name>A0A9P5U0L7_9AGAR</name>
<evidence type="ECO:0000313" key="2">
    <source>
        <dbReference type="EMBL" id="KAF9061474.1"/>
    </source>
</evidence>
<protein>
    <recommendedName>
        <fullName evidence="4">Transmembrane protein</fullName>
    </recommendedName>
</protein>
<organism evidence="2 3">
    <name type="scientific">Rhodocollybia butyracea</name>
    <dbReference type="NCBI Taxonomy" id="206335"/>
    <lineage>
        <taxon>Eukaryota</taxon>
        <taxon>Fungi</taxon>
        <taxon>Dikarya</taxon>
        <taxon>Basidiomycota</taxon>
        <taxon>Agaricomycotina</taxon>
        <taxon>Agaricomycetes</taxon>
        <taxon>Agaricomycetidae</taxon>
        <taxon>Agaricales</taxon>
        <taxon>Marasmiineae</taxon>
        <taxon>Omphalotaceae</taxon>
        <taxon>Rhodocollybia</taxon>
    </lineage>
</organism>
<feature type="transmembrane region" description="Helical" evidence="1">
    <location>
        <begin position="169"/>
        <end position="189"/>
    </location>
</feature>
<evidence type="ECO:0000256" key="1">
    <source>
        <dbReference type="SAM" id="Phobius"/>
    </source>
</evidence>
<dbReference type="EMBL" id="JADNRY010000201">
    <property type="protein sequence ID" value="KAF9061474.1"/>
    <property type="molecule type" value="Genomic_DNA"/>
</dbReference>
<comment type="caution">
    <text evidence="2">The sequence shown here is derived from an EMBL/GenBank/DDBJ whole genome shotgun (WGS) entry which is preliminary data.</text>
</comment>
<keyword evidence="3" id="KW-1185">Reference proteome</keyword>
<gene>
    <name evidence="2" type="ORF">BDP27DRAFT_1369631</name>
</gene>
<evidence type="ECO:0008006" key="4">
    <source>
        <dbReference type="Google" id="ProtNLM"/>
    </source>
</evidence>
<keyword evidence="1" id="KW-0472">Membrane</keyword>
<dbReference type="Proteomes" id="UP000772434">
    <property type="component" value="Unassembled WGS sequence"/>
</dbReference>
<sequence length="194" mass="21764">MTPEDQAQIFAIGRSCYQNTITLVIDLIAYEIKHLCYLVWRLWNSGDTDFHTAAKILVGDFEVCWRAWVLLPHDRFWQFVLAILMMSNIGLNIADPIFDIFDTNDVVDLLSTAISLLGSLPHNERCVNQEKKSRSKDSTSFCGIWLWALIGGVIITVENAAPGNLTTSLVAEVGSDLFGVALGIIVKIFRDFIR</sequence>
<reference evidence="2" key="1">
    <citation type="submission" date="2020-11" db="EMBL/GenBank/DDBJ databases">
        <authorList>
            <consortium name="DOE Joint Genome Institute"/>
            <person name="Ahrendt S."/>
            <person name="Riley R."/>
            <person name="Andreopoulos W."/>
            <person name="Labutti K."/>
            <person name="Pangilinan J."/>
            <person name="Ruiz-Duenas F.J."/>
            <person name="Barrasa J.M."/>
            <person name="Sanchez-Garcia M."/>
            <person name="Camarero S."/>
            <person name="Miyauchi S."/>
            <person name="Serrano A."/>
            <person name="Linde D."/>
            <person name="Babiker R."/>
            <person name="Drula E."/>
            <person name="Ayuso-Fernandez I."/>
            <person name="Pacheco R."/>
            <person name="Padilla G."/>
            <person name="Ferreira P."/>
            <person name="Barriuso J."/>
            <person name="Kellner H."/>
            <person name="Castanera R."/>
            <person name="Alfaro M."/>
            <person name="Ramirez L."/>
            <person name="Pisabarro A.G."/>
            <person name="Kuo A."/>
            <person name="Tritt A."/>
            <person name="Lipzen A."/>
            <person name="He G."/>
            <person name="Yan M."/>
            <person name="Ng V."/>
            <person name="Cullen D."/>
            <person name="Martin F."/>
            <person name="Rosso M.-N."/>
            <person name="Henrissat B."/>
            <person name="Hibbett D."/>
            <person name="Martinez A.T."/>
            <person name="Grigoriev I.V."/>
        </authorList>
    </citation>
    <scope>NUCLEOTIDE SEQUENCE</scope>
    <source>
        <strain evidence="2">AH 40177</strain>
    </source>
</reference>
<proteinExistence type="predicted"/>
<evidence type="ECO:0000313" key="3">
    <source>
        <dbReference type="Proteomes" id="UP000772434"/>
    </source>
</evidence>
<accession>A0A9P5U0L7</accession>
<keyword evidence="1" id="KW-1133">Transmembrane helix</keyword>
<dbReference type="AlphaFoldDB" id="A0A9P5U0L7"/>
<keyword evidence="1" id="KW-0812">Transmembrane</keyword>